<dbReference type="NCBIfam" id="TIGR01055">
    <property type="entry name" value="parE_Gneg"/>
    <property type="match status" value="1"/>
</dbReference>
<dbReference type="AlphaFoldDB" id="A0AAU7XD18"/>
<keyword evidence="4 11" id="KW-0547">Nucleotide-binding</keyword>
<dbReference type="PRINTS" id="PR01159">
    <property type="entry name" value="DNAGYRASEB"/>
</dbReference>
<dbReference type="EMBL" id="CP158568">
    <property type="protein sequence ID" value="XBY45950.1"/>
    <property type="molecule type" value="Genomic_DNA"/>
</dbReference>
<dbReference type="InterPro" id="IPR006171">
    <property type="entry name" value="TOPRIM_dom"/>
</dbReference>
<dbReference type="Pfam" id="PF00204">
    <property type="entry name" value="DNA_gyraseB"/>
    <property type="match status" value="1"/>
</dbReference>
<dbReference type="Pfam" id="PF02518">
    <property type="entry name" value="HATPase_c"/>
    <property type="match status" value="1"/>
</dbReference>
<dbReference type="GO" id="GO:0003677">
    <property type="term" value="F:DNA binding"/>
    <property type="evidence" value="ECO:0007669"/>
    <property type="project" value="UniProtKB-UniRule"/>
</dbReference>
<evidence type="ECO:0000256" key="2">
    <source>
        <dbReference type="ARBA" id="ARBA00001946"/>
    </source>
</evidence>
<dbReference type="SUPFAM" id="SSF56719">
    <property type="entry name" value="Type II DNA topoisomerase"/>
    <property type="match status" value="1"/>
</dbReference>
<keyword evidence="5 11" id="KW-0067">ATP-binding</keyword>
<keyword evidence="3" id="KW-0479">Metal-binding</keyword>
<dbReference type="Gene3D" id="3.30.230.10">
    <property type="match status" value="1"/>
</dbReference>
<comment type="similarity">
    <text evidence="11">Belongs to the type II topoisomerase family. ParE type 1 subfamily.</text>
</comment>
<evidence type="ECO:0000256" key="4">
    <source>
        <dbReference type="ARBA" id="ARBA00022741"/>
    </source>
</evidence>
<dbReference type="CDD" id="cd16928">
    <property type="entry name" value="HATPase_GyrB-like"/>
    <property type="match status" value="1"/>
</dbReference>
<feature type="compositionally biased region" description="Low complexity" evidence="12">
    <location>
        <begin position="34"/>
        <end position="67"/>
    </location>
</feature>
<evidence type="ECO:0000256" key="9">
    <source>
        <dbReference type="ARBA" id="ARBA00023235"/>
    </source>
</evidence>
<gene>
    <name evidence="11 14" type="primary">parE</name>
    <name evidence="14" type="ORF">ABS361_06825</name>
</gene>
<dbReference type="InterPro" id="IPR018522">
    <property type="entry name" value="TopoIIA_CS"/>
</dbReference>
<dbReference type="SUPFAM" id="SSF54211">
    <property type="entry name" value="Ribosomal protein S5 domain 2-like"/>
    <property type="match status" value="1"/>
</dbReference>
<dbReference type="GO" id="GO:0007059">
    <property type="term" value="P:chromosome segregation"/>
    <property type="evidence" value="ECO:0007669"/>
    <property type="project" value="UniProtKB-UniRule"/>
</dbReference>
<dbReference type="InterPro" id="IPR000565">
    <property type="entry name" value="Topo_IIA_B"/>
</dbReference>
<keyword evidence="8 11" id="KW-0238">DNA-binding</keyword>
<evidence type="ECO:0000256" key="5">
    <source>
        <dbReference type="ARBA" id="ARBA00022840"/>
    </source>
</evidence>
<feature type="region of interest" description="Disordered" evidence="12">
    <location>
        <begin position="1"/>
        <end position="74"/>
    </location>
</feature>
<dbReference type="GO" id="GO:0006265">
    <property type="term" value="P:DNA topological change"/>
    <property type="evidence" value="ECO:0007669"/>
    <property type="project" value="UniProtKB-UniRule"/>
</dbReference>
<dbReference type="PRINTS" id="PR00418">
    <property type="entry name" value="TPI2FAMILY"/>
</dbReference>
<dbReference type="SUPFAM" id="SSF55874">
    <property type="entry name" value="ATPase domain of HSP90 chaperone/DNA topoisomerase II/histidine kinase"/>
    <property type="match status" value="1"/>
</dbReference>
<reference evidence="14" key="1">
    <citation type="submission" date="2024-06" db="EMBL/GenBank/DDBJ databases">
        <title>Methylostella associata gen. nov., sp. nov., a novel Ancalomicrobiaceae-affiliated facultatively methylotrophic bacteria that feed on methanotrophs of the genus Methylococcus.</title>
        <authorList>
            <person name="Saltykova V."/>
            <person name="Danilova O.V."/>
            <person name="Oshkin I.Y."/>
            <person name="Belova S.E."/>
            <person name="Pimenov N.V."/>
            <person name="Dedysh S.N."/>
        </authorList>
    </citation>
    <scope>NUCLEOTIDE SEQUENCE</scope>
    <source>
        <strain evidence="14">S20</strain>
    </source>
</reference>
<dbReference type="InterPro" id="IPR013760">
    <property type="entry name" value="Topo_IIA-like_dom_sf"/>
</dbReference>
<dbReference type="PROSITE" id="PS50880">
    <property type="entry name" value="TOPRIM"/>
    <property type="match status" value="1"/>
</dbReference>
<dbReference type="GO" id="GO:0005694">
    <property type="term" value="C:chromosome"/>
    <property type="evidence" value="ECO:0007669"/>
    <property type="project" value="InterPro"/>
</dbReference>
<dbReference type="InterPro" id="IPR020568">
    <property type="entry name" value="Ribosomal_Su5_D2-typ_SF"/>
</dbReference>
<dbReference type="FunFam" id="3.40.50.670:FF:000006">
    <property type="entry name" value="DNA topoisomerase (ATP-hydrolyzing)"/>
    <property type="match status" value="1"/>
</dbReference>
<evidence type="ECO:0000256" key="12">
    <source>
        <dbReference type="SAM" id="MobiDB-lite"/>
    </source>
</evidence>
<dbReference type="Pfam" id="PF00986">
    <property type="entry name" value="DNA_gyraseB_C"/>
    <property type="match status" value="1"/>
</dbReference>
<comment type="function">
    <text evidence="11">Topoisomerase IV is essential for chromosome segregation. It relaxes supercoiled DNA. Performs the decatenation events required during the replication of a circular DNA molecule.</text>
</comment>
<dbReference type="InterPro" id="IPR013759">
    <property type="entry name" value="Topo_IIA_B_C"/>
</dbReference>
<dbReference type="EC" id="5.6.2.2" evidence="11"/>
<dbReference type="GO" id="GO:0003918">
    <property type="term" value="F:DNA topoisomerase type II (double strand cut, ATP-hydrolyzing) activity"/>
    <property type="evidence" value="ECO:0007669"/>
    <property type="project" value="UniProtKB-UniRule"/>
</dbReference>
<dbReference type="InterPro" id="IPR014721">
    <property type="entry name" value="Ribsml_uS5_D2-typ_fold_subgr"/>
</dbReference>
<evidence type="ECO:0000256" key="10">
    <source>
        <dbReference type="ARBA" id="ARBA00063644"/>
    </source>
</evidence>
<dbReference type="HAMAP" id="MF_00938">
    <property type="entry name" value="ParE_type1"/>
    <property type="match status" value="1"/>
</dbReference>
<dbReference type="PANTHER" id="PTHR45866">
    <property type="entry name" value="DNA GYRASE/TOPOISOMERASE SUBUNIT B"/>
    <property type="match status" value="1"/>
</dbReference>
<dbReference type="SMART" id="SM00433">
    <property type="entry name" value="TOP2c"/>
    <property type="match status" value="1"/>
</dbReference>
<dbReference type="SMART" id="SM00387">
    <property type="entry name" value="HATPase_c"/>
    <property type="match status" value="1"/>
</dbReference>
<name>A0AAU7XD18_9HYPH</name>
<feature type="binding site" evidence="11">
    <location>
        <position position="413"/>
    </location>
    <ligand>
        <name>ATP</name>
        <dbReference type="ChEBI" id="CHEBI:30616"/>
    </ligand>
</feature>
<dbReference type="Pfam" id="PF01751">
    <property type="entry name" value="Toprim"/>
    <property type="match status" value="1"/>
</dbReference>
<dbReference type="GO" id="GO:0046872">
    <property type="term" value="F:metal ion binding"/>
    <property type="evidence" value="ECO:0007669"/>
    <property type="project" value="UniProtKB-KW"/>
</dbReference>
<evidence type="ECO:0000256" key="3">
    <source>
        <dbReference type="ARBA" id="ARBA00022723"/>
    </source>
</evidence>
<protein>
    <recommendedName>
        <fullName evidence="11">DNA topoisomerase 4 subunit B</fullName>
        <ecNumber evidence="11">5.6.2.2</ecNumber>
    </recommendedName>
    <alternativeName>
        <fullName evidence="11">Topoisomerase IV subunit B</fullName>
    </alternativeName>
</protein>
<comment type="cofactor">
    <cofactor evidence="2">
        <name>Mg(2+)</name>
        <dbReference type="ChEBI" id="CHEBI:18420"/>
    </cofactor>
</comment>
<evidence type="ECO:0000256" key="7">
    <source>
        <dbReference type="ARBA" id="ARBA00023029"/>
    </source>
</evidence>
<dbReference type="RefSeq" id="WP_407051046.1">
    <property type="nucleotide sequence ID" value="NZ_CP158568.1"/>
</dbReference>
<dbReference type="InterPro" id="IPR013506">
    <property type="entry name" value="Topo_IIA_bsu_dom2"/>
</dbReference>
<feature type="compositionally biased region" description="Low complexity" evidence="12">
    <location>
        <begin position="13"/>
        <end position="23"/>
    </location>
</feature>
<keyword evidence="6" id="KW-0460">Magnesium</keyword>
<feature type="site" description="Interaction with DNA" evidence="11">
    <location>
        <position position="695"/>
    </location>
</feature>
<dbReference type="GO" id="GO:0005524">
    <property type="term" value="F:ATP binding"/>
    <property type="evidence" value="ECO:0007669"/>
    <property type="project" value="UniProtKB-UniRule"/>
</dbReference>
<keyword evidence="9 11" id="KW-0413">Isomerase</keyword>
<feature type="binding site" evidence="11">
    <location>
        <position position="142"/>
    </location>
    <ligand>
        <name>ATP</name>
        <dbReference type="ChEBI" id="CHEBI:30616"/>
    </ligand>
</feature>
<dbReference type="Gene3D" id="3.40.50.670">
    <property type="match status" value="1"/>
</dbReference>
<comment type="catalytic activity">
    <reaction evidence="1 11">
        <text>ATP-dependent breakage, passage and rejoining of double-stranded DNA.</text>
        <dbReference type="EC" id="5.6.2.2"/>
    </reaction>
</comment>
<dbReference type="InterPro" id="IPR003594">
    <property type="entry name" value="HATPase_dom"/>
</dbReference>
<feature type="domain" description="Toprim" evidence="13">
    <location>
        <begin position="493"/>
        <end position="607"/>
    </location>
</feature>
<feature type="binding site" evidence="11">
    <location>
        <position position="75"/>
    </location>
    <ligand>
        <name>ATP</name>
        <dbReference type="ChEBI" id="CHEBI:30616"/>
    </ligand>
</feature>
<feature type="site" description="Interaction with DNA" evidence="11">
    <location>
        <position position="579"/>
    </location>
</feature>
<evidence type="ECO:0000256" key="11">
    <source>
        <dbReference type="HAMAP-Rule" id="MF_00938"/>
    </source>
</evidence>
<dbReference type="PROSITE" id="PS00177">
    <property type="entry name" value="TOPOISOMERASE_II"/>
    <property type="match status" value="1"/>
</dbReference>
<dbReference type="InterPro" id="IPR002288">
    <property type="entry name" value="DNA_gyrase_B_C"/>
</dbReference>
<sequence>MAKSDDLFASMPTTAAARSTASAEARREAGSAGGATRPAAAAAARQAVAAASQGAPAARPAPRASSGGTPGEADYNASHIEVLEGLEPVRRRPGMYIGGTDEKALHHLFAEVIDNAMDEAVAGHASFIEVELAADGMLSVFDNGRGIPVDPHPKYPGKSALEVIMTMLHSGGKFDGKAYETSGGLHGVGVSVVNALSELLEVEVAKNRRLYRQRFSRGHPISGLEELGEVMNRRGTTVRFRPDEQIFGAGARFDPARLFRMARSKAYLFGGVEIRWSCAPELVAGTDTPDKAVFHFPGGLKDFLAERLKGERLVVDDVFAGKNDVKGHGAVEWAVAWFAGDGFVSSYCNTVPTPEGGTHEQGLRVALLRGLRAYADLVGNKRAGVLTTDDVMTSAGALLSVFIREPEFVGQTKDKLATGEATRIVDQAIKDAFDHWIAASPAQAGRLLDWSIERAEERLKRRQEKEVLRKTAVRKLRLPGKLADCSNTAAQGSEIFIVEGDSAGGSAKQARDRQSQAVLPLRGKILNVANATRDKLGANQQLADLIQALGCGTRASYRDAELRYDKVVVMTDADVDGAHIASLLITFFYREMPELIRAGHLYLAVPPLYRITHGSKTVYARDDAHREQLLATTFKGKKPEIGRFKGLGEMMPGQLKETTMDPKTRTLLRVQVVEDDAEATKDSVERLMGNKPEARFAFIQERAAFADEVDLDI</sequence>
<evidence type="ECO:0000313" key="14">
    <source>
        <dbReference type="EMBL" id="XBY45950.1"/>
    </source>
</evidence>
<feature type="site" description="Interaction with DNA" evidence="11">
    <location>
        <position position="527"/>
    </location>
</feature>
<evidence type="ECO:0000256" key="8">
    <source>
        <dbReference type="ARBA" id="ARBA00023125"/>
    </source>
</evidence>
<dbReference type="InterPro" id="IPR005737">
    <property type="entry name" value="TopoIV_B_Gneg"/>
</dbReference>
<dbReference type="KEGG" id="mflg:ABS361_06825"/>
<accession>A0AAU7XD18</accession>
<feature type="binding site" evidence="11">
    <location>
        <begin position="184"/>
        <end position="190"/>
    </location>
    <ligand>
        <name>ATP</name>
        <dbReference type="ChEBI" id="CHEBI:30616"/>
    </ligand>
</feature>
<dbReference type="Gene3D" id="3.30.565.10">
    <property type="entry name" value="Histidine kinase-like ATPase, C-terminal domain"/>
    <property type="match status" value="1"/>
</dbReference>
<evidence type="ECO:0000259" key="13">
    <source>
        <dbReference type="PROSITE" id="PS50880"/>
    </source>
</evidence>
<dbReference type="PANTHER" id="PTHR45866:SF4">
    <property type="entry name" value="DNA TOPOISOMERASE 4 SUBUNIT B"/>
    <property type="match status" value="1"/>
</dbReference>
<organism evidence="14">
    <name type="scientific">Methyloraptor flagellatus</name>
    <dbReference type="NCBI Taxonomy" id="3162530"/>
    <lineage>
        <taxon>Bacteria</taxon>
        <taxon>Pseudomonadati</taxon>
        <taxon>Pseudomonadota</taxon>
        <taxon>Alphaproteobacteria</taxon>
        <taxon>Hyphomicrobiales</taxon>
        <taxon>Ancalomicrobiaceae</taxon>
        <taxon>Methyloraptor</taxon>
    </lineage>
</organism>
<dbReference type="InterPro" id="IPR036890">
    <property type="entry name" value="HATPase_C_sf"/>
</dbReference>
<feature type="binding site" evidence="11">
    <location>
        <position position="115"/>
    </location>
    <ligand>
        <name>ATP</name>
        <dbReference type="ChEBI" id="CHEBI:30616"/>
    </ligand>
</feature>
<comment type="subunit">
    <text evidence="10 11">Heterotetramer composed of ParC and ParE.</text>
</comment>
<dbReference type="FunFam" id="3.30.565.10:FF:000002">
    <property type="entry name" value="DNA gyrase subunit B"/>
    <property type="match status" value="1"/>
</dbReference>
<keyword evidence="7 11" id="KW-0799">Topoisomerase</keyword>
<evidence type="ECO:0000256" key="1">
    <source>
        <dbReference type="ARBA" id="ARBA00000185"/>
    </source>
</evidence>
<dbReference type="InterPro" id="IPR001241">
    <property type="entry name" value="Topo_IIA"/>
</dbReference>
<proteinExistence type="inferred from homology"/>
<dbReference type="CDD" id="cd00822">
    <property type="entry name" value="TopoII_Trans_DNA_gyrase"/>
    <property type="match status" value="1"/>
</dbReference>
<evidence type="ECO:0000256" key="6">
    <source>
        <dbReference type="ARBA" id="ARBA00022842"/>
    </source>
</evidence>